<dbReference type="InterPro" id="IPR006059">
    <property type="entry name" value="SBP"/>
</dbReference>
<evidence type="ECO:0000313" key="1">
    <source>
        <dbReference type="EMBL" id="MFD1410695.1"/>
    </source>
</evidence>
<accession>A0ABW4BMF1</accession>
<dbReference type="EMBL" id="JBHTOH010000023">
    <property type="protein sequence ID" value="MFD1410695.1"/>
    <property type="molecule type" value="Genomic_DNA"/>
</dbReference>
<comment type="caution">
    <text evidence="1">The sequence shown here is derived from an EMBL/GenBank/DDBJ whole genome shotgun (WGS) entry which is preliminary data.</text>
</comment>
<proteinExistence type="predicted"/>
<gene>
    <name evidence="1" type="ORF">ACFQ4R_03580</name>
</gene>
<sequence length="317" mass="36002">MTIRVIKKLKNWKHYIFIGENAFALPADPSIQMMLYRKDVFDNPVIQKAAFEETGTPLLPPQSYLDLQHFCTFFNKLKIPEKPVPHPLQLVTGVGNLVSSEFLPYFFAGAGSIELTDNYISISPDAFVATLNNYRKIHQTADHTNSIWWDNEIDAFNNNKTALIIGYTNHLNQVKNVDYSFAPIPGNTPALGGGVIGITKKSHYPEICELFLTWLYQYRIQEQLALLGVCIPETDFFEDRHIFRQFPFLSQSSSLLKTGQRCRQFNNGAIVNTFRLEQIVGKIIIHGIETGVSSSEILSEITKQLNIDQPQLVQLVH</sequence>
<dbReference type="SUPFAM" id="SSF53850">
    <property type="entry name" value="Periplasmic binding protein-like II"/>
    <property type="match status" value="1"/>
</dbReference>
<reference evidence="2" key="1">
    <citation type="journal article" date="2019" name="Int. J. Syst. Evol. Microbiol.">
        <title>The Global Catalogue of Microorganisms (GCM) 10K type strain sequencing project: providing services to taxonomists for standard genome sequencing and annotation.</title>
        <authorList>
            <consortium name="The Broad Institute Genomics Platform"/>
            <consortium name="The Broad Institute Genome Sequencing Center for Infectious Disease"/>
            <person name="Wu L."/>
            <person name="Ma J."/>
        </authorList>
    </citation>
    <scope>NUCLEOTIDE SEQUENCE [LARGE SCALE GENOMIC DNA]</scope>
    <source>
        <strain evidence="2">CCM 8937</strain>
    </source>
</reference>
<name>A0ABW4BMF1_9LACO</name>
<dbReference type="Gene3D" id="3.40.190.10">
    <property type="entry name" value="Periplasmic binding protein-like II"/>
    <property type="match status" value="1"/>
</dbReference>
<evidence type="ECO:0000313" key="2">
    <source>
        <dbReference type="Proteomes" id="UP001597191"/>
    </source>
</evidence>
<dbReference type="Pfam" id="PF13416">
    <property type="entry name" value="SBP_bac_8"/>
    <property type="match status" value="1"/>
</dbReference>
<dbReference type="RefSeq" id="WP_125651470.1">
    <property type="nucleotide sequence ID" value="NZ_JBHTOH010000023.1"/>
</dbReference>
<organism evidence="1 2">
    <name type="scientific">Lapidilactobacillus gannanensis</name>
    <dbReference type="NCBI Taxonomy" id="2486002"/>
    <lineage>
        <taxon>Bacteria</taxon>
        <taxon>Bacillati</taxon>
        <taxon>Bacillota</taxon>
        <taxon>Bacilli</taxon>
        <taxon>Lactobacillales</taxon>
        <taxon>Lactobacillaceae</taxon>
        <taxon>Lapidilactobacillus</taxon>
    </lineage>
</organism>
<keyword evidence="2" id="KW-1185">Reference proteome</keyword>
<protein>
    <submittedName>
        <fullName evidence="1">Extracellular solute-binding protein</fullName>
    </submittedName>
</protein>
<dbReference type="Proteomes" id="UP001597191">
    <property type="component" value="Unassembled WGS sequence"/>
</dbReference>